<sequence>MRKLIVSSVMSLDGYVEGPGRDVMALPMDDFFDAHNLERQRAADTLLLGATTYTGFKAYWPAVAADPALSPAVANNPGLADLHREIGRRNNEMRKVVVSDSLTEEDTAPWTGTTTIVRRADAHKAVAELKSRPGGDILIFGSRTLWNDLLAAGLVDELHLMVGAAVLGGGTAAFGGGPVPPLRLLETRRRDDSDNVILRYAVAGRGE</sequence>
<dbReference type="EMBL" id="FTNI01000001">
    <property type="protein sequence ID" value="SIQ31842.1"/>
    <property type="molecule type" value="Genomic_DNA"/>
</dbReference>
<feature type="domain" description="Bacterial bifunctional deaminase-reductase C-terminal" evidence="1">
    <location>
        <begin position="2"/>
        <end position="189"/>
    </location>
</feature>
<dbReference type="Pfam" id="PF01872">
    <property type="entry name" value="RibD_C"/>
    <property type="match status" value="1"/>
</dbReference>
<dbReference type="PANTHER" id="PTHR38011">
    <property type="entry name" value="DIHYDROFOLATE REDUCTASE FAMILY PROTEIN (AFU_ORTHOLOGUE AFUA_8G06820)"/>
    <property type="match status" value="1"/>
</dbReference>
<organism evidence="2 3">
    <name type="scientific">Microbispora rosea</name>
    <dbReference type="NCBI Taxonomy" id="58117"/>
    <lineage>
        <taxon>Bacteria</taxon>
        <taxon>Bacillati</taxon>
        <taxon>Actinomycetota</taxon>
        <taxon>Actinomycetes</taxon>
        <taxon>Streptosporangiales</taxon>
        <taxon>Streptosporangiaceae</taxon>
        <taxon>Microbispora</taxon>
    </lineage>
</organism>
<dbReference type="Gene3D" id="3.40.430.10">
    <property type="entry name" value="Dihydrofolate Reductase, subunit A"/>
    <property type="match status" value="1"/>
</dbReference>
<protein>
    <submittedName>
        <fullName evidence="2">Dihydrofolate reductase</fullName>
    </submittedName>
</protein>
<dbReference type="InterPro" id="IPR002734">
    <property type="entry name" value="RibDG_C"/>
</dbReference>
<dbReference type="InterPro" id="IPR050765">
    <property type="entry name" value="Riboflavin_Biosynth_HTPR"/>
</dbReference>
<proteinExistence type="predicted"/>
<dbReference type="Proteomes" id="UP000186096">
    <property type="component" value="Unassembled WGS sequence"/>
</dbReference>
<dbReference type="STRING" id="58117.SAMN05421833_101494"/>
<gene>
    <name evidence="2" type="ORF">SAMN05421833_101494</name>
</gene>
<reference evidence="3" key="1">
    <citation type="submission" date="2017-01" db="EMBL/GenBank/DDBJ databases">
        <authorList>
            <person name="Varghese N."/>
            <person name="Submissions S."/>
        </authorList>
    </citation>
    <scope>NUCLEOTIDE SEQUENCE [LARGE SCALE GENOMIC DNA]</scope>
    <source>
        <strain evidence="3">ATCC 12950</strain>
    </source>
</reference>
<evidence type="ECO:0000259" key="1">
    <source>
        <dbReference type="Pfam" id="PF01872"/>
    </source>
</evidence>
<dbReference type="GO" id="GO:0008703">
    <property type="term" value="F:5-amino-6-(5-phosphoribosylamino)uracil reductase activity"/>
    <property type="evidence" value="ECO:0007669"/>
    <property type="project" value="InterPro"/>
</dbReference>
<name>A0A1N6RSZ0_9ACTN</name>
<dbReference type="RefSeq" id="WP_076432305.1">
    <property type="nucleotide sequence ID" value="NZ_FTNI01000001.1"/>
</dbReference>
<evidence type="ECO:0000313" key="3">
    <source>
        <dbReference type="Proteomes" id="UP000186096"/>
    </source>
</evidence>
<dbReference type="InterPro" id="IPR024072">
    <property type="entry name" value="DHFR-like_dom_sf"/>
</dbReference>
<dbReference type="SUPFAM" id="SSF53597">
    <property type="entry name" value="Dihydrofolate reductase-like"/>
    <property type="match status" value="1"/>
</dbReference>
<keyword evidence="3" id="KW-1185">Reference proteome</keyword>
<evidence type="ECO:0000313" key="2">
    <source>
        <dbReference type="EMBL" id="SIQ31842.1"/>
    </source>
</evidence>
<dbReference type="PANTHER" id="PTHR38011:SF11">
    <property type="entry name" value="2,5-DIAMINO-6-RIBOSYLAMINO-4(3H)-PYRIMIDINONE 5'-PHOSPHATE REDUCTASE"/>
    <property type="match status" value="1"/>
</dbReference>
<dbReference type="GO" id="GO:0009231">
    <property type="term" value="P:riboflavin biosynthetic process"/>
    <property type="evidence" value="ECO:0007669"/>
    <property type="project" value="InterPro"/>
</dbReference>
<dbReference type="AlphaFoldDB" id="A0A1N6RSZ0"/>
<accession>A0A1N6RSZ0</accession>
<dbReference type="OrthoDB" id="7949219at2"/>